<feature type="transmembrane region" description="Helical" evidence="8">
    <location>
        <begin position="39"/>
        <end position="61"/>
    </location>
</feature>
<feature type="binding site" evidence="7">
    <location>
        <position position="62"/>
    </location>
    <ligand>
        <name>Zn(2+)</name>
        <dbReference type="ChEBI" id="CHEBI:29105"/>
    </ligand>
</feature>
<dbReference type="EMBL" id="CP046457">
    <property type="protein sequence ID" value="QGT98626.1"/>
    <property type="molecule type" value="Genomic_DNA"/>
</dbReference>
<evidence type="ECO:0000313" key="10">
    <source>
        <dbReference type="Proteomes" id="UP000426444"/>
    </source>
</evidence>
<dbReference type="RefSeq" id="WP_156202600.1">
    <property type="nucleotide sequence ID" value="NZ_CP046457.1"/>
</dbReference>
<name>A0A6I6D5D9_9FIRM</name>
<reference evidence="10" key="1">
    <citation type="journal article" date="2019" name="Microbiology">
        <title>Complete Genome Sequence of an Uncultured Bacterium of the Candidate Phylum Bipolaricaulota.</title>
        <authorList>
            <person name="Kadnikov V.V."/>
            <person name="Mardanov A.V."/>
            <person name="Beletsky A.V."/>
            <person name="Frank Y.A."/>
            <person name="Karnachuk O.V."/>
            <person name="Ravin N.V."/>
        </authorList>
    </citation>
    <scope>NUCLEOTIDE SEQUENCE [LARGE SCALE GENOMIC DNA]</scope>
</reference>
<dbReference type="Pfam" id="PF03006">
    <property type="entry name" value="HlyIII"/>
    <property type="match status" value="1"/>
</dbReference>
<keyword evidence="3" id="KW-1003">Cell membrane</keyword>
<proteinExistence type="inferred from homology"/>
<evidence type="ECO:0000256" key="3">
    <source>
        <dbReference type="ARBA" id="ARBA00022475"/>
    </source>
</evidence>
<dbReference type="GO" id="GO:0140911">
    <property type="term" value="F:pore-forming activity"/>
    <property type="evidence" value="ECO:0007669"/>
    <property type="project" value="InterPro"/>
</dbReference>
<dbReference type="PANTHER" id="PTHR20855:SF3">
    <property type="entry name" value="LD03007P"/>
    <property type="match status" value="1"/>
</dbReference>
<dbReference type="KEGG" id="salq:SYNTR_0033"/>
<dbReference type="GO" id="GO:0005886">
    <property type="term" value="C:plasma membrane"/>
    <property type="evidence" value="ECO:0007669"/>
    <property type="project" value="UniProtKB-SubCell"/>
</dbReference>
<keyword evidence="5 8" id="KW-1133">Transmembrane helix</keyword>
<dbReference type="InterPro" id="IPR005744">
    <property type="entry name" value="Hy-lIII"/>
</dbReference>
<dbReference type="PANTHER" id="PTHR20855">
    <property type="entry name" value="ADIPOR/PROGESTIN RECEPTOR-RELATED"/>
    <property type="match status" value="1"/>
</dbReference>
<protein>
    <submittedName>
        <fullName evidence="9">Uncharacterized protein</fullName>
    </submittedName>
</protein>
<evidence type="ECO:0000256" key="1">
    <source>
        <dbReference type="ARBA" id="ARBA00004651"/>
    </source>
</evidence>
<keyword evidence="7" id="KW-0862">Zinc</keyword>
<evidence type="ECO:0000256" key="8">
    <source>
        <dbReference type="SAM" id="Phobius"/>
    </source>
</evidence>
<feature type="transmembrane region" description="Helical" evidence="8">
    <location>
        <begin position="108"/>
        <end position="126"/>
    </location>
</feature>
<feature type="transmembrane region" description="Helical" evidence="8">
    <location>
        <begin position="188"/>
        <end position="209"/>
    </location>
</feature>
<dbReference type="InterPro" id="IPR004254">
    <property type="entry name" value="AdipoR/HlyIII-related"/>
</dbReference>
<evidence type="ECO:0000256" key="5">
    <source>
        <dbReference type="ARBA" id="ARBA00022989"/>
    </source>
</evidence>
<evidence type="ECO:0000256" key="6">
    <source>
        <dbReference type="ARBA" id="ARBA00023136"/>
    </source>
</evidence>
<keyword evidence="7" id="KW-0479">Metal-binding</keyword>
<evidence type="ECO:0000256" key="2">
    <source>
        <dbReference type="ARBA" id="ARBA00008488"/>
    </source>
</evidence>
<comment type="subcellular location">
    <subcellularLocation>
        <location evidence="1">Cell membrane</location>
        <topology evidence="1">Multi-pass membrane protein</topology>
    </subcellularLocation>
</comment>
<feature type="transmembrane region" description="Helical" evidence="8">
    <location>
        <begin position="157"/>
        <end position="176"/>
    </location>
</feature>
<sequence>MFSKLREPVSGLTHLVGALLSVLGAIILIYGAVNEATVWHVIAFSIFGASLFLLYTASTLYHLLPLSEKGITVLRRIDHMMIYVLIAGTYTPICLVTLHGVWGWTLFGVIWTIALIGFALKLYWFHAPRWFSTLFYVLMGLVIVAFLPLLLQELSSGALAWIIAGGIMYIIGAIIYGTKLPALNLSKWFGFHEVFHLFVLAGSFCHYWFMYSYIL</sequence>
<accession>A0A6I6D5D9</accession>
<keyword evidence="4 8" id="KW-0812">Transmembrane</keyword>
<gene>
    <name evidence="9" type="ORF">SYNTR_0033</name>
</gene>
<feature type="binding site" evidence="7">
    <location>
        <position position="192"/>
    </location>
    <ligand>
        <name>Zn(2+)</name>
        <dbReference type="ChEBI" id="CHEBI:29105"/>
    </ligand>
</feature>
<feature type="binding site" evidence="7">
    <location>
        <position position="196"/>
    </location>
    <ligand>
        <name>Zn(2+)</name>
        <dbReference type="ChEBI" id="CHEBI:29105"/>
    </ligand>
</feature>
<dbReference type="OrthoDB" id="9813689at2"/>
<dbReference type="GO" id="GO:0046872">
    <property type="term" value="F:metal ion binding"/>
    <property type="evidence" value="ECO:0007669"/>
    <property type="project" value="UniProtKB-KW"/>
</dbReference>
<evidence type="ECO:0000256" key="7">
    <source>
        <dbReference type="PIRSR" id="PIRSR604254-1"/>
    </source>
</evidence>
<comment type="similarity">
    <text evidence="2">Belongs to the UPF0073 (Hly-III) family.</text>
</comment>
<keyword evidence="10" id="KW-1185">Reference proteome</keyword>
<feature type="transmembrane region" description="Helical" evidence="8">
    <location>
        <begin position="12"/>
        <end position="33"/>
    </location>
</feature>
<dbReference type="AlphaFoldDB" id="A0A6I6D5D9"/>
<feature type="transmembrane region" description="Helical" evidence="8">
    <location>
        <begin position="133"/>
        <end position="151"/>
    </location>
</feature>
<evidence type="ECO:0000313" key="9">
    <source>
        <dbReference type="EMBL" id="QGT98626.1"/>
    </source>
</evidence>
<keyword evidence="6 8" id="KW-0472">Membrane</keyword>
<feature type="transmembrane region" description="Helical" evidence="8">
    <location>
        <begin position="82"/>
        <end position="102"/>
    </location>
</feature>
<dbReference type="NCBIfam" id="TIGR01065">
    <property type="entry name" value="hlyIII"/>
    <property type="match status" value="1"/>
</dbReference>
<evidence type="ECO:0000256" key="4">
    <source>
        <dbReference type="ARBA" id="ARBA00022692"/>
    </source>
</evidence>
<dbReference type="Proteomes" id="UP000426444">
    <property type="component" value="Chromosome"/>
</dbReference>
<organism evidence="9 10">
    <name type="scientific">Candidatus Syntrophocurvum alkaliphilum</name>
    <dbReference type="NCBI Taxonomy" id="2293317"/>
    <lineage>
        <taxon>Bacteria</taxon>
        <taxon>Bacillati</taxon>
        <taxon>Bacillota</taxon>
        <taxon>Clostridia</taxon>
        <taxon>Eubacteriales</taxon>
        <taxon>Syntrophomonadaceae</taxon>
        <taxon>Candidatus Syntrophocurvum</taxon>
    </lineage>
</organism>